<keyword evidence="3" id="KW-1185">Reference proteome</keyword>
<dbReference type="InterPro" id="IPR029060">
    <property type="entry name" value="PIN-like_dom_sf"/>
</dbReference>
<dbReference type="PANTHER" id="PTHR39664:SF2">
    <property type="entry name" value="NUCLEIC ACID-BINDING PROTEIN, CONTAINING PIN DOMAIN-RELATED"/>
    <property type="match status" value="1"/>
</dbReference>
<dbReference type="RefSeq" id="WP_073107145.1">
    <property type="nucleotide sequence ID" value="NZ_FQXE01000014.1"/>
</dbReference>
<dbReference type="STRING" id="658167.SAMN04488135_11414"/>
<sequence length="133" mass="14253">MKITVDTNVVLRYLLNDDKDQAAIARKTMQDAALVAIPLSVLCEVVWTLSRGYKMASDTIAGALEALTEANSVAVNRSAVETGLVMLRAGGDFADGVIANEGLALGGETFVTFDKKAAAILKKHRRMQTRLLS</sequence>
<dbReference type="AlphaFoldDB" id="A0A1M5ZE03"/>
<dbReference type="EMBL" id="FQXE01000014">
    <property type="protein sequence ID" value="SHI22412.1"/>
    <property type="molecule type" value="Genomic_DNA"/>
</dbReference>
<dbReference type="Gene3D" id="3.40.50.1010">
    <property type="entry name" value="5'-nuclease"/>
    <property type="match status" value="1"/>
</dbReference>
<feature type="domain" description="PIN" evidence="1">
    <location>
        <begin position="3"/>
        <end position="119"/>
    </location>
</feature>
<dbReference type="PANTHER" id="PTHR39664">
    <property type="match status" value="1"/>
</dbReference>
<dbReference type="InterPro" id="IPR002716">
    <property type="entry name" value="PIN_dom"/>
</dbReference>
<evidence type="ECO:0000313" key="3">
    <source>
        <dbReference type="Proteomes" id="UP000184226"/>
    </source>
</evidence>
<organism evidence="2 3">
    <name type="scientific">Pollutimonas bauzanensis</name>
    <dbReference type="NCBI Taxonomy" id="658167"/>
    <lineage>
        <taxon>Bacteria</taxon>
        <taxon>Pseudomonadati</taxon>
        <taxon>Pseudomonadota</taxon>
        <taxon>Betaproteobacteria</taxon>
        <taxon>Burkholderiales</taxon>
        <taxon>Alcaligenaceae</taxon>
        <taxon>Pollutimonas</taxon>
    </lineage>
</organism>
<evidence type="ECO:0000313" key="2">
    <source>
        <dbReference type="EMBL" id="SHI22412.1"/>
    </source>
</evidence>
<accession>A0A1M5ZE03</accession>
<gene>
    <name evidence="2" type="ORF">SAMN04488135_11414</name>
</gene>
<dbReference type="SUPFAM" id="SSF88723">
    <property type="entry name" value="PIN domain-like"/>
    <property type="match status" value="1"/>
</dbReference>
<dbReference type="CDD" id="cd18683">
    <property type="entry name" value="PIN_VapC-like"/>
    <property type="match status" value="1"/>
</dbReference>
<dbReference type="Proteomes" id="UP000184226">
    <property type="component" value="Unassembled WGS sequence"/>
</dbReference>
<name>A0A1M5ZE03_9BURK</name>
<evidence type="ECO:0000259" key="1">
    <source>
        <dbReference type="Pfam" id="PF01850"/>
    </source>
</evidence>
<protein>
    <submittedName>
        <fullName evidence="2">Predicted nucleic-acid-binding protein, contains PIN domain</fullName>
    </submittedName>
</protein>
<dbReference type="Pfam" id="PF01850">
    <property type="entry name" value="PIN"/>
    <property type="match status" value="1"/>
</dbReference>
<reference evidence="2 3" key="1">
    <citation type="submission" date="2016-11" db="EMBL/GenBank/DDBJ databases">
        <authorList>
            <person name="Jaros S."/>
            <person name="Januszkiewicz K."/>
            <person name="Wedrychowicz H."/>
        </authorList>
    </citation>
    <scope>NUCLEOTIDE SEQUENCE [LARGE SCALE GENOMIC DNA]</scope>
    <source>
        <strain evidence="2 3">CGMCC 1.10190</strain>
    </source>
</reference>
<dbReference type="OrthoDB" id="32974at2"/>
<proteinExistence type="predicted"/>